<dbReference type="PANTHER" id="PTHR31956">
    <property type="entry name" value="NON-SPECIFIC PHOSPHOLIPASE C4-RELATED"/>
    <property type="match status" value="1"/>
</dbReference>
<dbReference type="OrthoDB" id="5135119at2759"/>
<dbReference type="CDD" id="cd16014">
    <property type="entry name" value="PLC"/>
    <property type="match status" value="1"/>
</dbReference>
<dbReference type="PANTHER" id="PTHR31956:SF1">
    <property type="entry name" value="NON-SPECIFIC PHOSPHOLIPASE C1"/>
    <property type="match status" value="1"/>
</dbReference>
<gene>
    <name evidence="3" type="ORF">PAC_03206</name>
</gene>
<protein>
    <submittedName>
        <fullName evidence="3">Related to phospholipase C</fullName>
    </submittedName>
</protein>
<reference evidence="3 4" key="1">
    <citation type="submission" date="2016-03" db="EMBL/GenBank/DDBJ databases">
        <authorList>
            <person name="Ploux O."/>
        </authorList>
    </citation>
    <scope>NUCLEOTIDE SEQUENCE [LARGE SCALE GENOMIC DNA]</scope>
    <source>
        <strain evidence="3 4">UAMH 11012</strain>
    </source>
</reference>
<dbReference type="Pfam" id="PF04185">
    <property type="entry name" value="Phosphoesterase"/>
    <property type="match status" value="1"/>
</dbReference>
<evidence type="ECO:0000313" key="4">
    <source>
        <dbReference type="Proteomes" id="UP000184330"/>
    </source>
</evidence>
<dbReference type="InterPro" id="IPR017850">
    <property type="entry name" value="Alkaline_phosphatase_core_sf"/>
</dbReference>
<keyword evidence="1" id="KW-0378">Hydrolase</keyword>
<evidence type="ECO:0000256" key="1">
    <source>
        <dbReference type="ARBA" id="ARBA00022801"/>
    </source>
</evidence>
<dbReference type="GO" id="GO:0042578">
    <property type="term" value="F:phosphoric ester hydrolase activity"/>
    <property type="evidence" value="ECO:0007669"/>
    <property type="project" value="UniProtKB-ARBA"/>
</dbReference>
<accession>A0A1L7WKM8</accession>
<evidence type="ECO:0000313" key="3">
    <source>
        <dbReference type="EMBL" id="CZR53328.1"/>
    </source>
</evidence>
<keyword evidence="2" id="KW-0732">Signal</keyword>
<feature type="signal peptide" evidence="2">
    <location>
        <begin position="1"/>
        <end position="19"/>
    </location>
</feature>
<evidence type="ECO:0000256" key="2">
    <source>
        <dbReference type="SAM" id="SignalP"/>
    </source>
</evidence>
<keyword evidence="4" id="KW-1185">Reference proteome</keyword>
<dbReference type="EMBL" id="FJOG01000003">
    <property type="protein sequence ID" value="CZR53328.1"/>
    <property type="molecule type" value="Genomic_DNA"/>
</dbReference>
<dbReference type="Gene3D" id="3.40.720.10">
    <property type="entry name" value="Alkaline Phosphatase, subunit A"/>
    <property type="match status" value="2"/>
</dbReference>
<dbReference type="InterPro" id="IPR007312">
    <property type="entry name" value="Phosphoesterase"/>
</dbReference>
<organism evidence="3 4">
    <name type="scientific">Phialocephala subalpina</name>
    <dbReference type="NCBI Taxonomy" id="576137"/>
    <lineage>
        <taxon>Eukaryota</taxon>
        <taxon>Fungi</taxon>
        <taxon>Dikarya</taxon>
        <taxon>Ascomycota</taxon>
        <taxon>Pezizomycotina</taxon>
        <taxon>Leotiomycetes</taxon>
        <taxon>Helotiales</taxon>
        <taxon>Mollisiaceae</taxon>
        <taxon>Phialocephala</taxon>
        <taxon>Phialocephala fortinii species complex</taxon>
    </lineage>
</organism>
<dbReference type="STRING" id="576137.A0A1L7WKM8"/>
<sequence length="628" mass="68564">MVSRILTATLLSMATSVSAGGLKDIEHVVLFMQENRAFDHYFGTMSGVRGFSDPNVQCNPSTGLNTFQQKVNDGLSTQATSLLPFYINYLGRANWTAASQCASDNTAMSWTHFKRQDLPLHFALAEGWTLADMYQDGVIASTSPNRVTWMSGSINCPGGPQTPDQGGIVTDNSEGPGCESPGLNCEPLYWKTVPEFHEDAGVLWMVYQDEDNFGDDLLIDSFYQYQNPPADSPLTMYGASHPGLDKFYSDAAVGTLPQVSWIVGPAELSEHATYGPQDGAWLQKKILEAVVNGAAYNETLLMISYDETGGWSDHVTPFHSPSGTAGEWIEDPYGAVNHTYTGPGFRVPFTIISPWTRGGHVFTEHADHTSQILFMEEWLETLGYEGVRTTEIPAWRRAHMSNLVSAFDFDNPDYSIPLLPVIPTPSTNSSENYNAASVCELLYGHYGPPIPYGPENEALDPSTLSEEGFKSVRGYLTEGRYLVFEMNGYTLTNPSPNATDFVATKARLNHEDKKQRWVVHATGGTATDGGSGAGSFNVSSAVDGRWVKSDTSLGKGVSGAETYRIEDFGNGKGYTLVKENGKYLTIDGNGMVDIVGTAPAAGSKIWSVTYIPEVREHYGSRLMLCDRS</sequence>
<name>A0A1L7WKM8_9HELO</name>
<dbReference type="AlphaFoldDB" id="A0A1L7WKM8"/>
<dbReference type="Proteomes" id="UP000184330">
    <property type="component" value="Unassembled WGS sequence"/>
</dbReference>
<feature type="chain" id="PRO_5009875158" evidence="2">
    <location>
        <begin position="20"/>
        <end position="628"/>
    </location>
</feature>
<proteinExistence type="predicted"/>